<dbReference type="SMART" id="SM00490">
    <property type="entry name" value="HELICc"/>
    <property type="match status" value="1"/>
</dbReference>
<dbReference type="Proteomes" id="UP000219215">
    <property type="component" value="Chromosome DPRO"/>
</dbReference>
<name>A0A2C8F5Z9_9BACT</name>
<dbReference type="OrthoDB" id="18878at2"/>
<feature type="domain" description="Helicase C-terminal" evidence="2">
    <location>
        <begin position="135"/>
        <end position="300"/>
    </location>
</feature>
<dbReference type="GO" id="GO:0016787">
    <property type="term" value="F:hydrolase activity"/>
    <property type="evidence" value="ECO:0007669"/>
    <property type="project" value="UniProtKB-KW"/>
</dbReference>
<dbReference type="PROSITE" id="PS51194">
    <property type="entry name" value="HELICASE_CTER"/>
    <property type="match status" value="1"/>
</dbReference>
<evidence type="ECO:0000259" key="2">
    <source>
        <dbReference type="PROSITE" id="PS51194"/>
    </source>
</evidence>
<dbReference type="InterPro" id="IPR001650">
    <property type="entry name" value="Helicase_C-like"/>
</dbReference>
<evidence type="ECO:0000313" key="3">
    <source>
        <dbReference type="EMBL" id="SOB58027.1"/>
    </source>
</evidence>
<keyword evidence="3" id="KW-0067">ATP-binding</keyword>
<dbReference type="KEGG" id="pprf:DPRO_1142"/>
<dbReference type="Pfam" id="PF00271">
    <property type="entry name" value="Helicase_C"/>
    <property type="match status" value="1"/>
</dbReference>
<dbReference type="PANTHER" id="PTHR10799">
    <property type="entry name" value="SNF2/RAD54 HELICASE FAMILY"/>
    <property type="match status" value="1"/>
</dbReference>
<proteinExistence type="predicted"/>
<dbReference type="SUPFAM" id="SSF52540">
    <property type="entry name" value="P-loop containing nucleoside triphosphate hydrolases"/>
    <property type="match status" value="1"/>
</dbReference>
<keyword evidence="4" id="KW-1185">Reference proteome</keyword>
<dbReference type="CDD" id="cd18793">
    <property type="entry name" value="SF2_C_SNF"/>
    <property type="match status" value="1"/>
</dbReference>
<dbReference type="AlphaFoldDB" id="A0A2C8F5Z9"/>
<gene>
    <name evidence="3" type="ORF">DPRO_1142</name>
</gene>
<dbReference type="RefSeq" id="WP_097011176.1">
    <property type="nucleotide sequence ID" value="NZ_LT907975.1"/>
</dbReference>
<evidence type="ECO:0000313" key="4">
    <source>
        <dbReference type="Proteomes" id="UP000219215"/>
    </source>
</evidence>
<sequence>MAEKLNLLGNYVNRTRRLQVQENRPIRTPIVLSIEYTSQEEALYKAILKLVRLKCRLNNQPFHVFQVMTLQLMAASCLPMLADRILHEDLNADDNLLQEAMGTELPEKNQQAISRDDILGLRHLVNYDFKKHDSKFNKLLELIHGKLRDEKIIIFSFYRSTLAYLRDRLSSAGERVTSIHGGIKTEDRWKEIDRFKDPAGPRILLASEVGSEGIDLQFCRVVVNYDLPWNPMRVEQRIGRIDRVGQKAKQLSIVNFKIQGTIEERLFEKLYQKLDQFSNSLGDLDAVIGEEIKKLTIDLLSDDLTPQQEVARIDQAGQVIENQAVRSGLGSSDH</sequence>
<protein>
    <submittedName>
        <fullName evidence="3">Helicase conserved C-terminal domain-containing protein</fullName>
    </submittedName>
</protein>
<reference evidence="4" key="1">
    <citation type="submission" date="2017-09" db="EMBL/GenBank/DDBJ databases">
        <authorList>
            <person name="Regsiter A."/>
            <person name="William W."/>
        </authorList>
    </citation>
    <scope>NUCLEOTIDE SEQUENCE [LARGE SCALE GENOMIC DNA]</scope>
    <source>
        <strain evidence="4">500-1</strain>
    </source>
</reference>
<keyword evidence="3" id="KW-0547">Nucleotide-binding</keyword>
<dbReference type="InterPro" id="IPR027417">
    <property type="entry name" value="P-loop_NTPase"/>
</dbReference>
<evidence type="ECO:0000256" key="1">
    <source>
        <dbReference type="ARBA" id="ARBA00022801"/>
    </source>
</evidence>
<organism evidence="3 4">
    <name type="scientific">Pseudodesulfovibrio profundus</name>
    <dbReference type="NCBI Taxonomy" id="57320"/>
    <lineage>
        <taxon>Bacteria</taxon>
        <taxon>Pseudomonadati</taxon>
        <taxon>Thermodesulfobacteriota</taxon>
        <taxon>Desulfovibrionia</taxon>
        <taxon>Desulfovibrionales</taxon>
        <taxon>Desulfovibrionaceae</taxon>
    </lineage>
</organism>
<keyword evidence="3" id="KW-0347">Helicase</keyword>
<accession>A0A2C8F5Z9</accession>
<dbReference type="GO" id="GO:0004386">
    <property type="term" value="F:helicase activity"/>
    <property type="evidence" value="ECO:0007669"/>
    <property type="project" value="UniProtKB-KW"/>
</dbReference>
<dbReference type="Gene3D" id="3.40.50.300">
    <property type="entry name" value="P-loop containing nucleotide triphosphate hydrolases"/>
    <property type="match status" value="1"/>
</dbReference>
<keyword evidence="1" id="KW-0378">Hydrolase</keyword>
<dbReference type="EMBL" id="LT907975">
    <property type="protein sequence ID" value="SOB58027.1"/>
    <property type="molecule type" value="Genomic_DNA"/>
</dbReference>
<dbReference type="InterPro" id="IPR049730">
    <property type="entry name" value="SNF2/RAD54-like_C"/>
</dbReference>